<organism evidence="3">
    <name type="scientific">Synechococcus phage QB2</name>
    <dbReference type="NCBI Taxonomy" id="3159453"/>
    <lineage>
        <taxon>Viruses</taxon>
        <taxon>Duplodnaviria</taxon>
        <taxon>Heunggongvirae</taxon>
        <taxon>Uroviricota</taxon>
        <taxon>Caudoviricetes</taxon>
        <taxon>Pantevenvirales</taxon>
        <taxon>Kyanoviridae</taxon>
    </lineage>
</organism>
<feature type="compositionally biased region" description="Basic residues" evidence="2">
    <location>
        <begin position="29"/>
        <end position="44"/>
    </location>
</feature>
<protein>
    <submittedName>
        <fullName evidence="3">Uncharacterized protein</fullName>
    </submittedName>
</protein>
<accession>A0AAU8EIA9</accession>
<name>A0AAU8EIA9_9CAUD</name>
<evidence type="ECO:0000256" key="1">
    <source>
        <dbReference type="SAM" id="Coils"/>
    </source>
</evidence>
<feature type="region of interest" description="Disordered" evidence="2">
    <location>
        <begin position="1"/>
        <end position="65"/>
    </location>
</feature>
<reference evidence="3" key="1">
    <citation type="submission" date="2024-05" db="EMBL/GenBank/DDBJ databases">
        <authorList>
            <person name="Su C."/>
        </authorList>
    </citation>
    <scope>NUCLEOTIDE SEQUENCE</scope>
</reference>
<proteinExistence type="predicted"/>
<evidence type="ECO:0000256" key="2">
    <source>
        <dbReference type="SAM" id="MobiDB-lite"/>
    </source>
</evidence>
<dbReference type="EMBL" id="PP861117">
    <property type="protein sequence ID" value="XCH00386.1"/>
    <property type="molecule type" value="Genomic_DNA"/>
</dbReference>
<keyword evidence="1" id="KW-0175">Coiled coil</keyword>
<feature type="coiled-coil region" evidence="1">
    <location>
        <begin position="148"/>
        <end position="182"/>
    </location>
</feature>
<evidence type="ECO:0000313" key="3">
    <source>
        <dbReference type="EMBL" id="XCH00386.1"/>
    </source>
</evidence>
<sequence length="191" mass="21678">MTIATAGTGGFGGDAAAEGPNAGYDPVMKFRKKLKDKKKEKRGYHVMPDGTMMPGEVHESRENPNQPSRLFQYKVTVPEIGETILYANSPAELAQKMRILVNPRYRGDIKIERILPGEAGKFFMDKRMKHMRNVKEQADQQMQAQMTRQQINLEKQKADDKIKQIRMELQKKTQALMKKQRAGGAQATVDK</sequence>